<dbReference type="OrthoDB" id="1658at2759"/>
<dbReference type="Pfam" id="PF01239">
    <property type="entry name" value="PPTA"/>
    <property type="match status" value="3"/>
</dbReference>
<dbReference type="Gene3D" id="1.25.40.120">
    <property type="entry name" value="Protein prenylyltransferase"/>
    <property type="match status" value="3"/>
</dbReference>
<evidence type="ECO:0000256" key="3">
    <source>
        <dbReference type="ARBA" id="ARBA00022679"/>
    </source>
</evidence>
<gene>
    <name evidence="7" type="ORF">BV898_00627</name>
</gene>
<dbReference type="SUPFAM" id="SSF48439">
    <property type="entry name" value="Protein prenylyltransferase"/>
    <property type="match status" value="1"/>
</dbReference>
<comment type="catalytic activity">
    <reaction evidence="5 6">
        <text>geranylgeranyl diphosphate + L-cysteinyl-[protein] = S-geranylgeranyl-L-cysteinyl-[protein] + diphosphate</text>
        <dbReference type="Rhea" id="RHEA:21240"/>
        <dbReference type="Rhea" id="RHEA-COMP:10131"/>
        <dbReference type="Rhea" id="RHEA-COMP:11537"/>
        <dbReference type="ChEBI" id="CHEBI:29950"/>
        <dbReference type="ChEBI" id="CHEBI:33019"/>
        <dbReference type="ChEBI" id="CHEBI:57533"/>
        <dbReference type="ChEBI" id="CHEBI:86021"/>
        <dbReference type="EC" id="2.5.1.60"/>
    </reaction>
</comment>
<dbReference type="EC" id="2.5.1.60" evidence="6"/>
<dbReference type="GO" id="GO:0097354">
    <property type="term" value="P:prenylation"/>
    <property type="evidence" value="ECO:0007669"/>
    <property type="project" value="UniProtKB-UniRule"/>
</dbReference>
<sequence>MHGRLKVRSPEEQQELVRKEKEKKLHSFQKAWGHLVDQRAKGNLSSELLVPTENLLTNVSDLYSLWNYRREILQNDLASCTWHHRRWTLLQMIHPDWQKKLGLCDQALRMDERNFHCWGYRRFVVEKGSVPLDTIPEAQIQEELKLVLNAVFTDPNDQSAWFYSQFLVDQIRKADYTEVMRKLVENVKELLGRGTGKRVGPSRVRQIALDQSRLT</sequence>
<dbReference type="PROSITE" id="PS51147">
    <property type="entry name" value="PFTA"/>
    <property type="match status" value="2"/>
</dbReference>
<accession>A0A1W0XDZ8</accession>
<proteinExistence type="inferred from homology"/>
<dbReference type="PANTHER" id="PTHR11129">
    <property type="entry name" value="PROTEIN FARNESYLTRANSFERASE ALPHA SUBUNIT/RAB GERANYLGERANYL TRANSFERASE ALPHA SUBUNIT"/>
    <property type="match status" value="1"/>
</dbReference>
<dbReference type="AlphaFoldDB" id="A0A1W0XDZ8"/>
<comment type="function">
    <text evidence="6">Catalyzes the transfer of a geranyl-geranyl moiety from geranyl-geranyl pyrophosphate to cysteines occuring in specific C-terminal amino acid sequences.</text>
</comment>
<keyword evidence="4" id="KW-0677">Repeat</keyword>
<dbReference type="GO" id="GO:0004663">
    <property type="term" value="F:Rab geranylgeranyltransferase activity"/>
    <property type="evidence" value="ECO:0007669"/>
    <property type="project" value="UniProtKB-UniRule"/>
</dbReference>
<dbReference type="PANTHER" id="PTHR11129:SF2">
    <property type="entry name" value="GERANYLGERANYL TRANSFERASE TYPE-2 SUBUNIT ALPHA"/>
    <property type="match status" value="1"/>
</dbReference>
<evidence type="ECO:0000256" key="1">
    <source>
        <dbReference type="ARBA" id="ARBA00006734"/>
    </source>
</evidence>
<evidence type="ECO:0000256" key="4">
    <source>
        <dbReference type="ARBA" id="ARBA00022737"/>
    </source>
</evidence>
<dbReference type="Proteomes" id="UP000192578">
    <property type="component" value="Unassembled WGS sequence"/>
</dbReference>
<organism evidence="7 8">
    <name type="scientific">Hypsibius exemplaris</name>
    <name type="common">Freshwater tardigrade</name>
    <dbReference type="NCBI Taxonomy" id="2072580"/>
    <lineage>
        <taxon>Eukaryota</taxon>
        <taxon>Metazoa</taxon>
        <taxon>Ecdysozoa</taxon>
        <taxon>Tardigrada</taxon>
        <taxon>Eutardigrada</taxon>
        <taxon>Parachela</taxon>
        <taxon>Hypsibioidea</taxon>
        <taxon>Hypsibiidae</taxon>
        <taxon>Hypsibius</taxon>
    </lineage>
</organism>
<evidence type="ECO:0000313" key="7">
    <source>
        <dbReference type="EMBL" id="OQV25696.1"/>
    </source>
</evidence>
<protein>
    <recommendedName>
        <fullName evidence="6">Geranylgeranyl transferase type-2 subunit alpha</fullName>
        <ecNumber evidence="6">2.5.1.60</ecNumber>
    </recommendedName>
    <alternativeName>
        <fullName evidence="6">Geranylgeranyl transferase type II subunit alpha</fullName>
    </alternativeName>
</protein>
<evidence type="ECO:0000256" key="5">
    <source>
        <dbReference type="ARBA" id="ARBA00047658"/>
    </source>
</evidence>
<keyword evidence="3 6" id="KW-0808">Transferase</keyword>
<evidence type="ECO:0000256" key="2">
    <source>
        <dbReference type="ARBA" id="ARBA00022602"/>
    </source>
</evidence>
<dbReference type="EMBL" id="MTYJ01000002">
    <property type="protein sequence ID" value="OQV25696.1"/>
    <property type="molecule type" value="Genomic_DNA"/>
</dbReference>
<dbReference type="GO" id="GO:0005968">
    <property type="term" value="C:Rab-protein geranylgeranyltransferase complex"/>
    <property type="evidence" value="ECO:0007669"/>
    <property type="project" value="TreeGrafter"/>
</dbReference>
<evidence type="ECO:0000313" key="8">
    <source>
        <dbReference type="Proteomes" id="UP000192578"/>
    </source>
</evidence>
<evidence type="ECO:0000256" key="6">
    <source>
        <dbReference type="RuleBase" id="RU367120"/>
    </source>
</evidence>
<dbReference type="InterPro" id="IPR002088">
    <property type="entry name" value="Prenyl_trans_a"/>
</dbReference>
<comment type="caution">
    <text evidence="7">The sequence shown here is derived from an EMBL/GenBank/DDBJ whole genome shotgun (WGS) entry which is preliminary data.</text>
</comment>
<keyword evidence="8" id="KW-1185">Reference proteome</keyword>
<keyword evidence="2 6" id="KW-0637">Prenyltransferase</keyword>
<name>A0A1W0XDZ8_HYPEX</name>
<comment type="similarity">
    <text evidence="1 6">Belongs to the protein prenyltransferase subunit alpha family.</text>
</comment>
<reference evidence="8" key="1">
    <citation type="submission" date="2017-01" db="EMBL/GenBank/DDBJ databases">
        <title>Comparative genomics of anhydrobiosis in the tardigrade Hypsibius dujardini.</title>
        <authorList>
            <person name="Yoshida Y."/>
            <person name="Koutsovoulos G."/>
            <person name="Laetsch D."/>
            <person name="Stevens L."/>
            <person name="Kumar S."/>
            <person name="Horikawa D."/>
            <person name="Ishino K."/>
            <person name="Komine S."/>
            <person name="Tomita M."/>
            <person name="Blaxter M."/>
            <person name="Arakawa K."/>
        </authorList>
    </citation>
    <scope>NUCLEOTIDE SEQUENCE [LARGE SCALE GENOMIC DNA]</scope>
    <source>
        <strain evidence="8">Z151</strain>
    </source>
</reference>